<evidence type="ECO:0000256" key="13">
    <source>
        <dbReference type="ARBA" id="ARBA00033470"/>
    </source>
</evidence>
<evidence type="ECO:0000256" key="4">
    <source>
        <dbReference type="ARBA" id="ARBA00007837"/>
    </source>
</evidence>
<evidence type="ECO:0000256" key="9">
    <source>
        <dbReference type="ARBA" id="ARBA00022741"/>
    </source>
</evidence>
<dbReference type="AlphaFoldDB" id="A0A7C3SJT2"/>
<evidence type="ECO:0000256" key="5">
    <source>
        <dbReference type="ARBA" id="ARBA00011996"/>
    </source>
</evidence>
<comment type="catalytic activity">
    <reaction evidence="14">
        <text>pyruvate + ATP + H2O = phosphoenolpyruvate + AMP + phosphate + 2 H(+)</text>
        <dbReference type="Rhea" id="RHEA:11364"/>
        <dbReference type="ChEBI" id="CHEBI:15361"/>
        <dbReference type="ChEBI" id="CHEBI:15377"/>
        <dbReference type="ChEBI" id="CHEBI:15378"/>
        <dbReference type="ChEBI" id="CHEBI:30616"/>
        <dbReference type="ChEBI" id="CHEBI:43474"/>
        <dbReference type="ChEBI" id="CHEBI:58702"/>
        <dbReference type="ChEBI" id="CHEBI:456215"/>
        <dbReference type="EC" id="2.7.9.2"/>
    </reaction>
</comment>
<dbReference type="SUPFAM" id="SSF56059">
    <property type="entry name" value="Glutathione synthetase ATP-binding domain-like"/>
    <property type="match status" value="1"/>
</dbReference>
<keyword evidence="8" id="KW-0479">Metal-binding</keyword>
<dbReference type="GO" id="GO:0008986">
    <property type="term" value="F:pyruvate, water dikinase activity"/>
    <property type="evidence" value="ECO:0007669"/>
    <property type="project" value="UniProtKB-EC"/>
</dbReference>
<keyword evidence="12" id="KW-0460">Magnesium</keyword>
<evidence type="ECO:0000313" key="17">
    <source>
        <dbReference type="EMBL" id="HGB15462.1"/>
    </source>
</evidence>
<keyword evidence="10 17" id="KW-0418">Kinase</keyword>
<dbReference type="InterPro" id="IPR008279">
    <property type="entry name" value="PEP-util_enz_mobile_dom"/>
</dbReference>
<evidence type="ECO:0000256" key="8">
    <source>
        <dbReference type="ARBA" id="ARBA00022723"/>
    </source>
</evidence>
<dbReference type="Gene3D" id="3.50.30.10">
    <property type="entry name" value="Phosphohistidine domain"/>
    <property type="match status" value="1"/>
</dbReference>
<evidence type="ECO:0000256" key="6">
    <source>
        <dbReference type="ARBA" id="ARBA00021623"/>
    </source>
</evidence>
<dbReference type="SUPFAM" id="SSF52009">
    <property type="entry name" value="Phosphohistidine domain"/>
    <property type="match status" value="1"/>
</dbReference>
<evidence type="ECO:0000256" key="1">
    <source>
        <dbReference type="ARBA" id="ARBA00001946"/>
    </source>
</evidence>
<evidence type="ECO:0000256" key="14">
    <source>
        <dbReference type="ARBA" id="ARBA00047700"/>
    </source>
</evidence>
<name>A0A7C3SJT2_9BACT</name>
<evidence type="ECO:0000259" key="15">
    <source>
        <dbReference type="Pfam" id="PF00391"/>
    </source>
</evidence>
<comment type="cofactor">
    <cofactor evidence="1">
        <name>Mg(2+)</name>
        <dbReference type="ChEBI" id="CHEBI:18420"/>
    </cofactor>
</comment>
<dbReference type="InterPro" id="IPR002192">
    <property type="entry name" value="PPDK_AMP/ATP-bd"/>
</dbReference>
<dbReference type="InterPro" id="IPR013815">
    <property type="entry name" value="ATP_grasp_subdomain_1"/>
</dbReference>
<evidence type="ECO:0000256" key="2">
    <source>
        <dbReference type="ARBA" id="ARBA00002988"/>
    </source>
</evidence>
<dbReference type="GO" id="GO:0006094">
    <property type="term" value="P:gluconeogenesis"/>
    <property type="evidence" value="ECO:0007669"/>
    <property type="project" value="UniProtKB-UniPathway"/>
</dbReference>
<comment type="similarity">
    <text evidence="4">Belongs to the PEP-utilizing enzyme family.</text>
</comment>
<accession>A0A7C3SJT2</accession>
<keyword evidence="9" id="KW-0547">Nucleotide-binding</keyword>
<dbReference type="EC" id="2.7.9.2" evidence="5"/>
<feature type="domain" description="Pyruvate phosphate dikinase AMP/ATP-binding" evidence="16">
    <location>
        <begin position="139"/>
        <end position="448"/>
    </location>
</feature>
<comment type="pathway">
    <text evidence="3">Carbohydrate biosynthesis; gluconeogenesis.</text>
</comment>
<dbReference type="Gene3D" id="3.30.1490.20">
    <property type="entry name" value="ATP-grasp fold, A domain"/>
    <property type="match status" value="1"/>
</dbReference>
<keyword evidence="11" id="KW-0067">ATP-binding</keyword>
<gene>
    <name evidence="17" type="ORF">ENV62_09550</name>
</gene>
<evidence type="ECO:0000256" key="3">
    <source>
        <dbReference type="ARBA" id="ARBA00004742"/>
    </source>
</evidence>
<evidence type="ECO:0000256" key="7">
    <source>
        <dbReference type="ARBA" id="ARBA00022679"/>
    </source>
</evidence>
<organism evidence="17">
    <name type="scientific">Desulfobacca acetoxidans</name>
    <dbReference type="NCBI Taxonomy" id="60893"/>
    <lineage>
        <taxon>Bacteria</taxon>
        <taxon>Pseudomonadati</taxon>
        <taxon>Thermodesulfobacteriota</taxon>
        <taxon>Desulfobaccia</taxon>
        <taxon>Desulfobaccales</taxon>
        <taxon>Desulfobaccaceae</taxon>
        <taxon>Desulfobacca</taxon>
    </lineage>
</organism>
<dbReference type="Pfam" id="PF01326">
    <property type="entry name" value="PPDK_N"/>
    <property type="match status" value="1"/>
</dbReference>
<dbReference type="PANTHER" id="PTHR43030:SF1">
    <property type="entry name" value="PHOSPHOENOLPYRUVATE SYNTHASE"/>
    <property type="match status" value="1"/>
</dbReference>
<dbReference type="GO" id="GO:0046872">
    <property type="term" value="F:metal ion binding"/>
    <property type="evidence" value="ECO:0007669"/>
    <property type="project" value="UniProtKB-KW"/>
</dbReference>
<feature type="domain" description="PEP-utilising enzyme mobile" evidence="15">
    <location>
        <begin position="488"/>
        <end position="557"/>
    </location>
</feature>
<evidence type="ECO:0000256" key="11">
    <source>
        <dbReference type="ARBA" id="ARBA00022840"/>
    </source>
</evidence>
<sequence length="864" mass="95986">MGGFLQRLKAVFSRKEQPPPQEVMEEFRRIFRAKFHAFKVLLSANNTALQLMAEMETTLHGQQSFGMTFVRSHATAVCVNVFAMIRALNELAGSKYQELVPVFEGIREKIEAVLEKRTPPVIKELVLPLSQVHKEMADGVGSKMANLGEIKSRLPDIAVPEGFVITAAAYELFMRHNQLQEEVNRRLQAVEQEGIADLYRMSSEIQMLIIRGEVPQEVAEAVYRAYREMASASPRPLRLALRSSAVGEDAVQTSFAGQYRSELNVSPDNLLQAYKEVLASKYGLTALNYRLHRGLRDEDVPMCVGCLQMVEALCGGVMYSRDPTDIRRDAILINAVHGLAKTVVDGSVTPDVWEVSRTAPLTIAKREIHHKELKAVCLPGEGIALEPDPEGDLPALSDDQVLELARLALRLEEHFQVPQDIEWSIDTAGRLYILQSRPLQQVSAGRREDAEIPHIPNRLVLRGGERASPGVAAGPAFLVRNNLDVLQFPEGAVLVTAFAHPAWASLLPRAAAVVTDRGGVTGHLANVAREFGVPALFNTFEATRKIVPGTVITVDADGHAVYEGRVESLLAKAPERKGLMAGTPVYETLKEVMSYITPLNLTDPDSPDFRPANCRTLHDITRFAHEVSVKEMFALDREMAVARYFIKRLATDVPMRWLVLNLGDGFKEETPGSEVTLDNIASIPMLALWEGITAVPWEGPPPVDTSGFMSIVLRSAGGAGLEAADTIYGNENYFMISKYFCSLTSRLGFHFSTVEALTGEEPYENYLRFNFKGGAADLPRRVLRAKFVAEILERYDFRVDVKGDALFARLEGQPLEFMLSRLKVLGYITIHTRQLDMIMLNPIEVERYRQKILADLDRLLGSGP</sequence>
<comment type="function">
    <text evidence="2">Catalyzes the phosphorylation of pyruvate to phosphoenolpyruvate.</text>
</comment>
<dbReference type="PANTHER" id="PTHR43030">
    <property type="entry name" value="PHOSPHOENOLPYRUVATE SYNTHASE"/>
    <property type="match status" value="1"/>
</dbReference>
<keyword evidence="17" id="KW-0670">Pyruvate</keyword>
<dbReference type="EMBL" id="DTHB01000053">
    <property type="protein sequence ID" value="HGB15462.1"/>
    <property type="molecule type" value="Genomic_DNA"/>
</dbReference>
<protein>
    <recommendedName>
        <fullName evidence="6">Phosphoenolpyruvate synthase</fullName>
        <ecNumber evidence="5">2.7.9.2</ecNumber>
    </recommendedName>
    <alternativeName>
        <fullName evidence="13">Pyruvate, water dikinase</fullName>
    </alternativeName>
</protein>
<evidence type="ECO:0000256" key="10">
    <source>
        <dbReference type="ARBA" id="ARBA00022777"/>
    </source>
</evidence>
<keyword evidence="7" id="KW-0808">Transferase</keyword>
<evidence type="ECO:0000259" key="16">
    <source>
        <dbReference type="Pfam" id="PF01326"/>
    </source>
</evidence>
<dbReference type="Pfam" id="PF00391">
    <property type="entry name" value="PEP-utilizers"/>
    <property type="match status" value="1"/>
</dbReference>
<dbReference type="Gene3D" id="3.30.470.20">
    <property type="entry name" value="ATP-grasp fold, B domain"/>
    <property type="match status" value="1"/>
</dbReference>
<proteinExistence type="inferred from homology"/>
<dbReference type="InterPro" id="IPR036637">
    <property type="entry name" value="Phosphohistidine_dom_sf"/>
</dbReference>
<dbReference type="GO" id="GO:0005524">
    <property type="term" value="F:ATP binding"/>
    <property type="evidence" value="ECO:0007669"/>
    <property type="project" value="UniProtKB-KW"/>
</dbReference>
<dbReference type="InterPro" id="IPR006319">
    <property type="entry name" value="PEP_synth"/>
</dbReference>
<evidence type="ECO:0000256" key="12">
    <source>
        <dbReference type="ARBA" id="ARBA00022842"/>
    </source>
</evidence>
<reference evidence="17" key="1">
    <citation type="journal article" date="2020" name="mSystems">
        <title>Genome- and Community-Level Interaction Insights into Carbon Utilization and Element Cycling Functions of Hydrothermarchaeota in Hydrothermal Sediment.</title>
        <authorList>
            <person name="Zhou Z."/>
            <person name="Liu Y."/>
            <person name="Xu W."/>
            <person name="Pan J."/>
            <person name="Luo Z.H."/>
            <person name="Li M."/>
        </authorList>
    </citation>
    <scope>NUCLEOTIDE SEQUENCE [LARGE SCALE GENOMIC DNA]</scope>
    <source>
        <strain evidence="17">SpSt-776</strain>
    </source>
</reference>
<comment type="caution">
    <text evidence="17">The sequence shown here is derived from an EMBL/GenBank/DDBJ whole genome shotgun (WGS) entry which is preliminary data.</text>
</comment>
<dbReference type="UniPathway" id="UPA00138"/>